<name>A0A0E9PMR2_ANGAN</name>
<reference evidence="1" key="1">
    <citation type="submission" date="2014-11" db="EMBL/GenBank/DDBJ databases">
        <authorList>
            <person name="Amaro Gonzalez C."/>
        </authorList>
    </citation>
    <scope>NUCLEOTIDE SEQUENCE</scope>
</reference>
<sequence length="23" mass="2553">MSMRLINYIISGAKLGNVMLLNT</sequence>
<dbReference type="EMBL" id="GBXM01102985">
    <property type="protein sequence ID" value="JAH05592.1"/>
    <property type="molecule type" value="Transcribed_RNA"/>
</dbReference>
<protein>
    <submittedName>
        <fullName evidence="1">Uncharacterized protein</fullName>
    </submittedName>
</protein>
<dbReference type="AlphaFoldDB" id="A0A0E9PMR2"/>
<accession>A0A0E9PMR2</accession>
<organism evidence="1">
    <name type="scientific">Anguilla anguilla</name>
    <name type="common">European freshwater eel</name>
    <name type="synonym">Muraena anguilla</name>
    <dbReference type="NCBI Taxonomy" id="7936"/>
    <lineage>
        <taxon>Eukaryota</taxon>
        <taxon>Metazoa</taxon>
        <taxon>Chordata</taxon>
        <taxon>Craniata</taxon>
        <taxon>Vertebrata</taxon>
        <taxon>Euteleostomi</taxon>
        <taxon>Actinopterygii</taxon>
        <taxon>Neopterygii</taxon>
        <taxon>Teleostei</taxon>
        <taxon>Anguilliformes</taxon>
        <taxon>Anguillidae</taxon>
        <taxon>Anguilla</taxon>
    </lineage>
</organism>
<proteinExistence type="predicted"/>
<evidence type="ECO:0000313" key="1">
    <source>
        <dbReference type="EMBL" id="JAH05592.1"/>
    </source>
</evidence>
<reference evidence="1" key="2">
    <citation type="journal article" date="2015" name="Fish Shellfish Immunol.">
        <title>Early steps in the European eel (Anguilla anguilla)-Vibrio vulnificus interaction in the gills: Role of the RtxA13 toxin.</title>
        <authorList>
            <person name="Callol A."/>
            <person name="Pajuelo D."/>
            <person name="Ebbesson L."/>
            <person name="Teles M."/>
            <person name="MacKenzie S."/>
            <person name="Amaro C."/>
        </authorList>
    </citation>
    <scope>NUCLEOTIDE SEQUENCE</scope>
</reference>